<name>A0A1N7FV62_9NOCA</name>
<dbReference type="EMBL" id="FTNT01000006">
    <property type="protein sequence ID" value="SIS04189.1"/>
    <property type="molecule type" value="Genomic_DNA"/>
</dbReference>
<keyword evidence="4" id="KW-1015">Disulfide bond</keyword>
<keyword evidence="2" id="KW-0732">Signal</keyword>
<evidence type="ECO:0000256" key="4">
    <source>
        <dbReference type="ARBA" id="ARBA00023157"/>
    </source>
</evidence>
<evidence type="ECO:0000313" key="9">
    <source>
        <dbReference type="Proteomes" id="UP000186218"/>
    </source>
</evidence>
<sequence length="240" mass="25271">MARDRHQPRPTSSTATYILGGLAALVIVGLVIGGVIWNNQRGKGEVDENVLAQNAALIVGDQQAPVTADVFEDFQCPYCKQLEAASGQAMVDAVKAGKLRIRFHLLTFLNSQSGSGDYSSRTAGAALCVAEGENRDVFWKFHTSLFAQQPAEHSTDLDNKRIAQIATDSGARPATSTCIVDGAKVGQANKAAQQSQIQLDKALNGQGGTPSVLVAGKPVENILDGPQWIDGLLTKASTAG</sequence>
<dbReference type="OrthoDB" id="117402at2"/>
<keyword evidence="6" id="KW-1133">Transmembrane helix</keyword>
<dbReference type="AlphaFoldDB" id="A0A1N7FV62"/>
<dbReference type="InterPro" id="IPR012336">
    <property type="entry name" value="Thioredoxin-like_fold"/>
</dbReference>
<evidence type="ECO:0000256" key="3">
    <source>
        <dbReference type="ARBA" id="ARBA00023002"/>
    </source>
</evidence>
<keyword evidence="9" id="KW-1185">Reference proteome</keyword>
<organism evidence="8 9">
    <name type="scientific">Williamsia sterculiae</name>
    <dbReference type="NCBI Taxonomy" id="1344003"/>
    <lineage>
        <taxon>Bacteria</taxon>
        <taxon>Bacillati</taxon>
        <taxon>Actinomycetota</taxon>
        <taxon>Actinomycetes</taxon>
        <taxon>Mycobacteriales</taxon>
        <taxon>Nocardiaceae</taxon>
        <taxon>Williamsia</taxon>
    </lineage>
</organism>
<evidence type="ECO:0000256" key="2">
    <source>
        <dbReference type="ARBA" id="ARBA00022729"/>
    </source>
</evidence>
<keyword evidence="6" id="KW-0812">Transmembrane</keyword>
<dbReference type="PANTHER" id="PTHR13887">
    <property type="entry name" value="GLUTATHIONE S-TRANSFERASE KAPPA"/>
    <property type="match status" value="1"/>
</dbReference>
<proteinExistence type="inferred from homology"/>
<keyword evidence="6" id="KW-0472">Membrane</keyword>
<evidence type="ECO:0000256" key="6">
    <source>
        <dbReference type="SAM" id="Phobius"/>
    </source>
</evidence>
<dbReference type="PANTHER" id="PTHR13887:SF14">
    <property type="entry name" value="DISULFIDE BOND FORMATION PROTEIN D"/>
    <property type="match status" value="1"/>
</dbReference>
<dbReference type="Pfam" id="PF13462">
    <property type="entry name" value="Thioredoxin_4"/>
    <property type="match status" value="1"/>
</dbReference>
<reference evidence="8 9" key="1">
    <citation type="submission" date="2017-01" db="EMBL/GenBank/DDBJ databases">
        <authorList>
            <person name="Mah S.A."/>
            <person name="Swanson W.J."/>
            <person name="Moy G.W."/>
            <person name="Vacquier V.D."/>
        </authorList>
    </citation>
    <scope>NUCLEOTIDE SEQUENCE [LARGE SCALE GENOMIC DNA]</scope>
    <source>
        <strain evidence="8 9">CPCC 203464</strain>
    </source>
</reference>
<keyword evidence="3" id="KW-0560">Oxidoreductase</keyword>
<feature type="domain" description="Thioredoxin-like fold" evidence="7">
    <location>
        <begin position="57"/>
        <end position="221"/>
    </location>
</feature>
<keyword evidence="5" id="KW-0676">Redox-active center</keyword>
<evidence type="ECO:0000256" key="5">
    <source>
        <dbReference type="ARBA" id="ARBA00023284"/>
    </source>
</evidence>
<gene>
    <name evidence="8" type="ORF">SAMN05445060_2313</name>
</gene>
<dbReference type="GO" id="GO:0016491">
    <property type="term" value="F:oxidoreductase activity"/>
    <property type="evidence" value="ECO:0007669"/>
    <property type="project" value="UniProtKB-KW"/>
</dbReference>
<dbReference type="Proteomes" id="UP000186218">
    <property type="component" value="Unassembled WGS sequence"/>
</dbReference>
<dbReference type="SUPFAM" id="SSF52833">
    <property type="entry name" value="Thioredoxin-like"/>
    <property type="match status" value="1"/>
</dbReference>
<dbReference type="Gene3D" id="3.40.30.10">
    <property type="entry name" value="Glutaredoxin"/>
    <property type="match status" value="1"/>
</dbReference>
<dbReference type="STRING" id="1344003.SAMN05445060_2313"/>
<protein>
    <submittedName>
        <fullName evidence="8">Thioredoxin</fullName>
    </submittedName>
</protein>
<evidence type="ECO:0000313" key="8">
    <source>
        <dbReference type="EMBL" id="SIS04189.1"/>
    </source>
</evidence>
<evidence type="ECO:0000256" key="1">
    <source>
        <dbReference type="ARBA" id="ARBA00005791"/>
    </source>
</evidence>
<feature type="transmembrane region" description="Helical" evidence="6">
    <location>
        <begin position="15"/>
        <end position="37"/>
    </location>
</feature>
<dbReference type="InterPro" id="IPR036249">
    <property type="entry name" value="Thioredoxin-like_sf"/>
</dbReference>
<evidence type="ECO:0000259" key="7">
    <source>
        <dbReference type="Pfam" id="PF13462"/>
    </source>
</evidence>
<comment type="similarity">
    <text evidence="1">Belongs to the thioredoxin family. DsbA subfamily.</text>
</comment>
<dbReference type="RefSeq" id="WP_076479617.1">
    <property type="nucleotide sequence ID" value="NZ_FTNT01000006.1"/>
</dbReference>
<accession>A0A1N7FV62</accession>